<dbReference type="Proteomes" id="UP001604336">
    <property type="component" value="Unassembled WGS sequence"/>
</dbReference>
<keyword evidence="2" id="KW-1185">Reference proteome</keyword>
<gene>
    <name evidence="1" type="ORF">Adt_06092</name>
</gene>
<comment type="caution">
    <text evidence="1">The sequence shown here is derived from an EMBL/GenBank/DDBJ whole genome shotgun (WGS) entry which is preliminary data.</text>
</comment>
<evidence type="ECO:0000313" key="1">
    <source>
        <dbReference type="EMBL" id="KAL2532741.1"/>
    </source>
</evidence>
<name>A0ABD1V5X4_9LAMI</name>
<evidence type="ECO:0000313" key="2">
    <source>
        <dbReference type="Proteomes" id="UP001604336"/>
    </source>
</evidence>
<organism evidence="1 2">
    <name type="scientific">Abeliophyllum distichum</name>
    <dbReference type="NCBI Taxonomy" id="126358"/>
    <lineage>
        <taxon>Eukaryota</taxon>
        <taxon>Viridiplantae</taxon>
        <taxon>Streptophyta</taxon>
        <taxon>Embryophyta</taxon>
        <taxon>Tracheophyta</taxon>
        <taxon>Spermatophyta</taxon>
        <taxon>Magnoliopsida</taxon>
        <taxon>eudicotyledons</taxon>
        <taxon>Gunneridae</taxon>
        <taxon>Pentapetalae</taxon>
        <taxon>asterids</taxon>
        <taxon>lamiids</taxon>
        <taxon>Lamiales</taxon>
        <taxon>Oleaceae</taxon>
        <taxon>Forsythieae</taxon>
        <taxon>Abeliophyllum</taxon>
    </lineage>
</organism>
<protein>
    <submittedName>
        <fullName evidence="1">Uncharacterized protein</fullName>
    </submittedName>
</protein>
<reference evidence="2" key="1">
    <citation type="submission" date="2024-07" db="EMBL/GenBank/DDBJ databases">
        <title>Two chromosome-level genome assemblies of Korean endemic species Abeliophyllum distichum and Forsythia ovata (Oleaceae).</title>
        <authorList>
            <person name="Jang H."/>
        </authorList>
    </citation>
    <scope>NUCLEOTIDE SEQUENCE [LARGE SCALE GENOMIC DNA]</scope>
</reference>
<sequence>MFISQWSIWGEQRLQLEDFLHSELYNLIDVCGWSKIADTLYKIYSQFVHEFYTNFNHEIDIHEIEHYGQTSVRDKWFMFTPRVINDYYGITTKDIYSLPSIQDMGEVAGFLYGQDDAWPLLGRDFKHIKLTDSILILNVFVSYNIDLTSHRTTINDARA</sequence>
<dbReference type="AlphaFoldDB" id="A0ABD1V5X4"/>
<dbReference type="EMBL" id="JBFOLK010000002">
    <property type="protein sequence ID" value="KAL2532741.1"/>
    <property type="molecule type" value="Genomic_DNA"/>
</dbReference>
<proteinExistence type="predicted"/>
<accession>A0ABD1V5X4</accession>